<evidence type="ECO:0000256" key="4">
    <source>
        <dbReference type="SAM" id="MobiDB-lite"/>
    </source>
</evidence>
<dbReference type="Proteomes" id="UP000225706">
    <property type="component" value="Unassembled WGS sequence"/>
</dbReference>
<accession>A0A2B4RF42</accession>
<gene>
    <name evidence="5" type="primary">Tnks2</name>
    <name evidence="5" type="ORF">AWC38_SpisGene19983</name>
</gene>
<comment type="caution">
    <text evidence="5">The sequence shown here is derived from an EMBL/GenBank/DDBJ whole genome shotgun (WGS) entry which is preliminary data.</text>
</comment>
<name>A0A2B4RF42_STYPI</name>
<protein>
    <submittedName>
        <fullName evidence="5">Tankyrase-2</fullName>
    </submittedName>
</protein>
<keyword evidence="1" id="KW-0677">Repeat</keyword>
<dbReference type="InterPro" id="IPR002110">
    <property type="entry name" value="Ankyrin_rpt"/>
</dbReference>
<dbReference type="EMBL" id="LSMT01000611">
    <property type="protein sequence ID" value="PFX15786.1"/>
    <property type="molecule type" value="Genomic_DNA"/>
</dbReference>
<dbReference type="InterPro" id="IPR050663">
    <property type="entry name" value="Ankyrin-SOCS_Box"/>
</dbReference>
<dbReference type="Pfam" id="PF12796">
    <property type="entry name" value="Ank_2"/>
    <property type="match status" value="3"/>
</dbReference>
<proteinExistence type="predicted"/>
<evidence type="ECO:0000256" key="3">
    <source>
        <dbReference type="PROSITE-ProRule" id="PRU00023"/>
    </source>
</evidence>
<dbReference type="GO" id="GO:0045944">
    <property type="term" value="P:positive regulation of transcription by RNA polymerase II"/>
    <property type="evidence" value="ECO:0007669"/>
    <property type="project" value="TreeGrafter"/>
</dbReference>
<reference evidence="6" key="1">
    <citation type="journal article" date="2017" name="bioRxiv">
        <title>Comparative analysis of the genomes of Stylophora pistillata and Acropora digitifera provides evidence for extensive differences between species of corals.</title>
        <authorList>
            <person name="Voolstra C.R."/>
            <person name="Li Y."/>
            <person name="Liew Y.J."/>
            <person name="Baumgarten S."/>
            <person name="Zoccola D."/>
            <person name="Flot J.-F."/>
            <person name="Tambutte S."/>
            <person name="Allemand D."/>
            <person name="Aranda M."/>
        </authorList>
    </citation>
    <scope>NUCLEOTIDE SEQUENCE [LARGE SCALE GENOMIC DNA]</scope>
</reference>
<dbReference type="PRINTS" id="PR01415">
    <property type="entry name" value="ANKYRIN"/>
</dbReference>
<organism evidence="5 6">
    <name type="scientific">Stylophora pistillata</name>
    <name type="common">Smooth cauliflower coral</name>
    <dbReference type="NCBI Taxonomy" id="50429"/>
    <lineage>
        <taxon>Eukaryota</taxon>
        <taxon>Metazoa</taxon>
        <taxon>Cnidaria</taxon>
        <taxon>Anthozoa</taxon>
        <taxon>Hexacorallia</taxon>
        <taxon>Scleractinia</taxon>
        <taxon>Astrocoeniina</taxon>
        <taxon>Pocilloporidae</taxon>
        <taxon>Stylophora</taxon>
    </lineage>
</organism>
<dbReference type="AlphaFoldDB" id="A0A2B4RF42"/>
<feature type="repeat" description="ANK" evidence="3">
    <location>
        <begin position="418"/>
        <end position="450"/>
    </location>
</feature>
<dbReference type="PROSITE" id="PS50088">
    <property type="entry name" value="ANK_REPEAT"/>
    <property type="match status" value="6"/>
</dbReference>
<evidence type="ECO:0000313" key="5">
    <source>
        <dbReference type="EMBL" id="PFX15786.1"/>
    </source>
</evidence>
<sequence length="510" mass="56196">MAGDSCSLEQGFQLILDEDVKDLMLQFQNDKPTRDEIEKIIEKYSSLNRTFLSAKFDVVLSVLQEIQANTLNQESSNSVHPSGSSVSPTEATSKSKDIQSSKMKGKDPDSKIELRAETAKLSRGTLHKAAINGRCDVIKVLLESGEDVDQTDKFNLTPLHLAAWYGQRAVVKLLLHHGANVNAVDRPSLKSLSEKAFLHVDIRSGFNRLHAAVFHGDYDTFWKTHAYLDNYVQDMSFQKTGSQAKAFPGKTALEILLAQQEKGEGNFEFAEKAKTFPDIHSLTVLHVASKSSSPEIVELLVKYNADINGCDGDGFTPLHLAAIHGNFRVVKKLVELNADVNLKVDGKDAADLAHMNEETEIEEFLKSKRSFPSNERTQGGSLNVANFGQVLKSGWGEDPPGSVRVEFAEKAKTFPDIHSLTVLHVASKSSSPEIVELLVKYNADINGCDGDGFTPLHLAAIHGNFRVVKKLVELNADVNLKVDGKDAADLAHMNEETEIEEFLISKRSFP</sequence>
<evidence type="ECO:0000313" key="6">
    <source>
        <dbReference type="Proteomes" id="UP000225706"/>
    </source>
</evidence>
<feature type="repeat" description="ANK" evidence="3">
    <location>
        <begin position="121"/>
        <end position="153"/>
    </location>
</feature>
<evidence type="ECO:0000256" key="1">
    <source>
        <dbReference type="ARBA" id="ARBA00022737"/>
    </source>
</evidence>
<evidence type="ECO:0000256" key="2">
    <source>
        <dbReference type="ARBA" id="ARBA00023043"/>
    </source>
</evidence>
<feature type="repeat" description="ANK" evidence="3">
    <location>
        <begin position="313"/>
        <end position="345"/>
    </location>
</feature>
<feature type="repeat" description="ANK" evidence="3">
    <location>
        <begin position="451"/>
        <end position="483"/>
    </location>
</feature>
<feature type="region of interest" description="Disordered" evidence="4">
    <location>
        <begin position="72"/>
        <end position="111"/>
    </location>
</feature>
<dbReference type="SUPFAM" id="SSF48403">
    <property type="entry name" value="Ankyrin repeat"/>
    <property type="match status" value="1"/>
</dbReference>
<dbReference type="GO" id="GO:0000976">
    <property type="term" value="F:transcription cis-regulatory region binding"/>
    <property type="evidence" value="ECO:0007669"/>
    <property type="project" value="TreeGrafter"/>
</dbReference>
<dbReference type="PANTHER" id="PTHR24193">
    <property type="entry name" value="ANKYRIN REPEAT PROTEIN"/>
    <property type="match status" value="1"/>
</dbReference>
<keyword evidence="2 3" id="KW-0040">ANK repeat</keyword>
<dbReference type="Gene3D" id="1.25.40.20">
    <property type="entry name" value="Ankyrin repeat-containing domain"/>
    <property type="match status" value="3"/>
</dbReference>
<dbReference type="OrthoDB" id="5968364at2759"/>
<dbReference type="InterPro" id="IPR036770">
    <property type="entry name" value="Ankyrin_rpt-contain_sf"/>
</dbReference>
<dbReference type="PANTHER" id="PTHR24193:SF121">
    <property type="entry name" value="ADA2A-CONTAINING COMPLEX COMPONENT 3, ISOFORM D"/>
    <property type="match status" value="1"/>
</dbReference>
<dbReference type="SMART" id="SM00248">
    <property type="entry name" value="ANK"/>
    <property type="match status" value="6"/>
</dbReference>
<feature type="compositionally biased region" description="Low complexity" evidence="4">
    <location>
        <begin position="75"/>
        <end position="88"/>
    </location>
</feature>
<dbReference type="GO" id="GO:0005634">
    <property type="term" value="C:nucleus"/>
    <property type="evidence" value="ECO:0007669"/>
    <property type="project" value="TreeGrafter"/>
</dbReference>
<feature type="repeat" description="ANK" evidence="3">
    <location>
        <begin position="280"/>
        <end position="312"/>
    </location>
</feature>
<dbReference type="PROSITE" id="PS50297">
    <property type="entry name" value="ANK_REP_REGION"/>
    <property type="match status" value="6"/>
</dbReference>
<feature type="repeat" description="ANK" evidence="3">
    <location>
        <begin position="154"/>
        <end position="186"/>
    </location>
</feature>
<keyword evidence="6" id="KW-1185">Reference proteome</keyword>
<dbReference type="STRING" id="50429.A0A2B4RF42"/>
<feature type="compositionally biased region" description="Basic and acidic residues" evidence="4">
    <location>
        <begin position="93"/>
        <end position="111"/>
    </location>
</feature>